<evidence type="ECO:0000259" key="1">
    <source>
        <dbReference type="Pfam" id="PF08818"/>
    </source>
</evidence>
<dbReference type="EMBL" id="MBQD01000020">
    <property type="protein sequence ID" value="OCL34777.1"/>
    <property type="molecule type" value="Genomic_DNA"/>
</dbReference>
<reference evidence="3" key="1">
    <citation type="submission" date="2016-07" db="EMBL/GenBank/DDBJ databases">
        <authorList>
            <person name="Florea S."/>
            <person name="Webb J.S."/>
            <person name="Jaromczyk J."/>
            <person name="Schardl C.L."/>
        </authorList>
    </citation>
    <scope>NUCLEOTIDE SEQUENCE [LARGE SCALE GENOMIC DNA]</scope>
    <source>
        <strain evidence="3">IPBSL-7</strain>
    </source>
</reference>
<evidence type="ECO:0000313" key="2">
    <source>
        <dbReference type="EMBL" id="OCL34777.1"/>
    </source>
</evidence>
<proteinExistence type="predicted"/>
<dbReference type="Proteomes" id="UP000093501">
    <property type="component" value="Unassembled WGS sequence"/>
</dbReference>
<dbReference type="Gene3D" id="3.90.1150.200">
    <property type="match status" value="1"/>
</dbReference>
<dbReference type="SUPFAM" id="SSF159888">
    <property type="entry name" value="YdhG-like"/>
    <property type="match status" value="1"/>
</dbReference>
<keyword evidence="3" id="KW-1185">Reference proteome</keyword>
<feature type="domain" description="YdhG-like" evidence="1">
    <location>
        <begin position="12"/>
        <end position="115"/>
    </location>
</feature>
<protein>
    <recommendedName>
        <fullName evidence="1">YdhG-like domain-containing protein</fullName>
    </recommendedName>
</protein>
<sequence length="245" mass="27472">MQEFLDTVPERRRREAAQLIAMMRDITGAEPTMWGPSIIGFGSQHYRYDTGREGDMPRLSFSPRKATLTIYFSEGFDRYGDHLARLGKHRSSVSCLYLTKLDDADLGVLRDLLEASYSLAEAPPTKPSTVDEYVATVPPVARPKFDELRRLVRDTLPQADEVLSYGIVGYKPVTGRARVFVSGWRDHVAMYPIPAQPDLQADLAPYVRGKGTLWFPLDEPLPRSLIVRAVTALAADPPARHEEEA</sequence>
<gene>
    <name evidence="2" type="ORF">BCR15_03605</name>
</gene>
<dbReference type="Pfam" id="PF08818">
    <property type="entry name" value="DUF1801"/>
    <property type="match status" value="2"/>
</dbReference>
<organism evidence="2 3">
    <name type="scientific">Tessaracoccus lapidicaptus</name>
    <dbReference type="NCBI Taxonomy" id="1427523"/>
    <lineage>
        <taxon>Bacteria</taxon>
        <taxon>Bacillati</taxon>
        <taxon>Actinomycetota</taxon>
        <taxon>Actinomycetes</taxon>
        <taxon>Propionibacteriales</taxon>
        <taxon>Propionibacteriaceae</taxon>
        <taxon>Tessaracoccus</taxon>
    </lineage>
</organism>
<evidence type="ECO:0000313" key="3">
    <source>
        <dbReference type="Proteomes" id="UP000093501"/>
    </source>
</evidence>
<dbReference type="InterPro" id="IPR014922">
    <property type="entry name" value="YdhG-like"/>
</dbReference>
<comment type="caution">
    <text evidence="2">The sequence shown here is derived from an EMBL/GenBank/DDBJ whole genome shotgun (WGS) entry which is preliminary data.</text>
</comment>
<feature type="domain" description="YdhG-like" evidence="1">
    <location>
        <begin position="142"/>
        <end position="231"/>
    </location>
</feature>
<accession>A0A1C0ANA9</accession>
<name>A0A1C0ANA9_9ACTN</name>
<dbReference type="AlphaFoldDB" id="A0A1C0ANA9"/>